<keyword evidence="1" id="KW-0732">Signal</keyword>
<accession>A0A9J6CRH2</accession>
<dbReference type="OrthoDB" id="10462781at2759"/>
<proteinExistence type="predicted"/>
<sequence>MRIIFFFLVLLVAYTIAAPQYPEDFGYNNIPQSQRANDRISGRVIQQVENVFNGVMLIIKTFFRNSPF</sequence>
<dbReference type="EMBL" id="JADBJN010000001">
    <property type="protein sequence ID" value="KAG5684535.1"/>
    <property type="molecule type" value="Genomic_DNA"/>
</dbReference>
<dbReference type="Proteomes" id="UP001107558">
    <property type="component" value="Chromosome 1"/>
</dbReference>
<gene>
    <name evidence="2" type="ORF">PVAND_013763</name>
</gene>
<organism evidence="2 3">
    <name type="scientific">Polypedilum vanderplanki</name>
    <name type="common">Sleeping chironomid midge</name>
    <dbReference type="NCBI Taxonomy" id="319348"/>
    <lineage>
        <taxon>Eukaryota</taxon>
        <taxon>Metazoa</taxon>
        <taxon>Ecdysozoa</taxon>
        <taxon>Arthropoda</taxon>
        <taxon>Hexapoda</taxon>
        <taxon>Insecta</taxon>
        <taxon>Pterygota</taxon>
        <taxon>Neoptera</taxon>
        <taxon>Endopterygota</taxon>
        <taxon>Diptera</taxon>
        <taxon>Nematocera</taxon>
        <taxon>Chironomoidea</taxon>
        <taxon>Chironomidae</taxon>
        <taxon>Chironominae</taxon>
        <taxon>Polypedilum</taxon>
        <taxon>Polypedilum</taxon>
    </lineage>
</organism>
<keyword evidence="3" id="KW-1185">Reference proteome</keyword>
<dbReference type="EMBL" id="JADBJN010000001">
    <property type="protein sequence ID" value="KAG5684536.1"/>
    <property type="molecule type" value="Genomic_DNA"/>
</dbReference>
<evidence type="ECO:0000313" key="2">
    <source>
        <dbReference type="EMBL" id="KAG5684536.1"/>
    </source>
</evidence>
<feature type="chain" id="PRO_5040046044" evidence="1">
    <location>
        <begin position="18"/>
        <end position="68"/>
    </location>
</feature>
<comment type="caution">
    <text evidence="2">The sequence shown here is derived from an EMBL/GenBank/DDBJ whole genome shotgun (WGS) entry which is preliminary data.</text>
</comment>
<reference evidence="2" key="1">
    <citation type="submission" date="2021-03" db="EMBL/GenBank/DDBJ databases">
        <title>Chromosome level genome of the anhydrobiotic midge Polypedilum vanderplanki.</title>
        <authorList>
            <person name="Yoshida Y."/>
            <person name="Kikawada T."/>
            <person name="Gusev O."/>
        </authorList>
    </citation>
    <scope>NUCLEOTIDE SEQUENCE</scope>
    <source>
        <strain evidence="2">NIAS01</strain>
        <tissue evidence="2">Whole body or cell culture</tissue>
    </source>
</reference>
<evidence type="ECO:0000256" key="1">
    <source>
        <dbReference type="SAM" id="SignalP"/>
    </source>
</evidence>
<name>A0A9J6CRH2_POLVA</name>
<dbReference type="AlphaFoldDB" id="A0A9J6CRH2"/>
<feature type="signal peptide" evidence="1">
    <location>
        <begin position="1"/>
        <end position="17"/>
    </location>
</feature>
<protein>
    <submittedName>
        <fullName evidence="2">Uncharacterized protein</fullName>
    </submittedName>
</protein>
<evidence type="ECO:0000313" key="3">
    <source>
        <dbReference type="Proteomes" id="UP001107558"/>
    </source>
</evidence>